<sequence>MAMIALLLGTLVTTAVLGLSQGEILSRGSSFQDGGSKIGMYNGSITNIKKHPYLVALVTSNYDIGFYCTGNIVTDSWVITTAYCLQGEVTSSLTVIAATNDPTVAGGHKYGVSTLIQHPRYGAATGWEDYNYGCVKVSGKFQWSEKVKPIRLPKAEIRVNTNMMVAGWGATTRDDDDPTHPLRQGRMRWYDKAICATEYKVWLNLSWTERMACAYNRGKTTLCREDFGTGLVHYGIVYGMFSGTGDLFCSEYSSPALLADVKAGAAWFRKITGAK</sequence>
<dbReference type="PANTHER" id="PTHR24276">
    <property type="entry name" value="POLYSERASE-RELATED"/>
    <property type="match status" value="1"/>
</dbReference>
<evidence type="ECO:0000256" key="5">
    <source>
        <dbReference type="ARBA" id="ARBA00023157"/>
    </source>
</evidence>
<dbReference type="SUPFAM" id="SSF50494">
    <property type="entry name" value="Trypsin-like serine proteases"/>
    <property type="match status" value="1"/>
</dbReference>
<dbReference type="GO" id="GO:0004252">
    <property type="term" value="F:serine-type endopeptidase activity"/>
    <property type="evidence" value="ECO:0007669"/>
    <property type="project" value="InterPro"/>
</dbReference>
<keyword evidence="6" id="KW-0732">Signal</keyword>
<evidence type="ECO:0000256" key="3">
    <source>
        <dbReference type="ARBA" id="ARBA00022825"/>
    </source>
</evidence>
<dbReference type="GO" id="GO:0006508">
    <property type="term" value="P:proteolysis"/>
    <property type="evidence" value="ECO:0007669"/>
    <property type="project" value="UniProtKB-KW"/>
</dbReference>
<dbReference type="PROSITE" id="PS50240">
    <property type="entry name" value="TRYPSIN_DOM"/>
    <property type="match status" value="1"/>
</dbReference>
<evidence type="ECO:0000256" key="4">
    <source>
        <dbReference type="ARBA" id="ARBA00023145"/>
    </source>
</evidence>
<dbReference type="EMBL" id="GECU01016198">
    <property type="protein sequence ID" value="JAS91508.1"/>
    <property type="molecule type" value="Transcribed_RNA"/>
</dbReference>
<dbReference type="Pfam" id="PF00089">
    <property type="entry name" value="Trypsin"/>
    <property type="match status" value="1"/>
</dbReference>
<dbReference type="SMART" id="SM00020">
    <property type="entry name" value="Tryp_SPc"/>
    <property type="match status" value="1"/>
</dbReference>
<accession>A0A1B6IX72</accession>
<feature type="domain" description="Peptidase S1" evidence="7">
    <location>
        <begin position="40"/>
        <end position="273"/>
    </location>
</feature>
<keyword evidence="5" id="KW-1015">Disulfide bond</keyword>
<keyword evidence="2" id="KW-0378">Hydrolase</keyword>
<protein>
    <recommendedName>
        <fullName evidence="7">Peptidase S1 domain-containing protein</fullName>
    </recommendedName>
</protein>
<dbReference type="InterPro" id="IPR050430">
    <property type="entry name" value="Peptidase_S1"/>
</dbReference>
<dbReference type="Gene3D" id="2.40.10.10">
    <property type="entry name" value="Trypsin-like serine proteases"/>
    <property type="match status" value="1"/>
</dbReference>
<gene>
    <name evidence="8" type="ORF">g.15182</name>
</gene>
<evidence type="ECO:0000256" key="1">
    <source>
        <dbReference type="ARBA" id="ARBA00022670"/>
    </source>
</evidence>
<dbReference type="PANTHER" id="PTHR24276:SF97">
    <property type="entry name" value="GH13245P2-RELATED"/>
    <property type="match status" value="1"/>
</dbReference>
<dbReference type="InterPro" id="IPR009003">
    <property type="entry name" value="Peptidase_S1_PA"/>
</dbReference>
<evidence type="ECO:0000259" key="7">
    <source>
        <dbReference type="PROSITE" id="PS50240"/>
    </source>
</evidence>
<feature type="signal peptide" evidence="6">
    <location>
        <begin position="1"/>
        <end position="18"/>
    </location>
</feature>
<dbReference type="InterPro" id="IPR043504">
    <property type="entry name" value="Peptidase_S1_PA_chymotrypsin"/>
</dbReference>
<dbReference type="AlphaFoldDB" id="A0A1B6IX72"/>
<evidence type="ECO:0000256" key="6">
    <source>
        <dbReference type="SAM" id="SignalP"/>
    </source>
</evidence>
<keyword evidence="1" id="KW-0645">Protease</keyword>
<keyword evidence="4" id="KW-0865">Zymogen</keyword>
<dbReference type="InterPro" id="IPR001254">
    <property type="entry name" value="Trypsin_dom"/>
</dbReference>
<keyword evidence="3" id="KW-0720">Serine protease</keyword>
<proteinExistence type="predicted"/>
<evidence type="ECO:0000256" key="2">
    <source>
        <dbReference type="ARBA" id="ARBA00022801"/>
    </source>
</evidence>
<feature type="chain" id="PRO_5008585476" description="Peptidase S1 domain-containing protein" evidence="6">
    <location>
        <begin position="19"/>
        <end position="275"/>
    </location>
</feature>
<evidence type="ECO:0000313" key="8">
    <source>
        <dbReference type="EMBL" id="JAS91508.1"/>
    </source>
</evidence>
<organism evidence="8">
    <name type="scientific">Homalodisca liturata</name>
    <dbReference type="NCBI Taxonomy" id="320908"/>
    <lineage>
        <taxon>Eukaryota</taxon>
        <taxon>Metazoa</taxon>
        <taxon>Ecdysozoa</taxon>
        <taxon>Arthropoda</taxon>
        <taxon>Hexapoda</taxon>
        <taxon>Insecta</taxon>
        <taxon>Pterygota</taxon>
        <taxon>Neoptera</taxon>
        <taxon>Paraneoptera</taxon>
        <taxon>Hemiptera</taxon>
        <taxon>Auchenorrhyncha</taxon>
        <taxon>Membracoidea</taxon>
        <taxon>Cicadellidae</taxon>
        <taxon>Cicadellinae</taxon>
        <taxon>Proconiini</taxon>
        <taxon>Homalodisca</taxon>
    </lineage>
</organism>
<name>A0A1B6IX72_9HEMI</name>
<reference evidence="8" key="1">
    <citation type="submission" date="2015-11" db="EMBL/GenBank/DDBJ databases">
        <title>De novo transcriptome assembly of four potential Pierce s Disease insect vectors from Arizona vineyards.</title>
        <authorList>
            <person name="Tassone E.E."/>
        </authorList>
    </citation>
    <scope>NUCLEOTIDE SEQUENCE</scope>
</reference>